<accession>A0A0R2LPG2</accession>
<dbReference type="Gene3D" id="3.30.420.10">
    <property type="entry name" value="Ribonuclease H-like superfamily/Ribonuclease H"/>
    <property type="match status" value="1"/>
</dbReference>
<dbReference type="Pfam" id="PF13276">
    <property type="entry name" value="HTH_21"/>
    <property type="match status" value="1"/>
</dbReference>
<protein>
    <submittedName>
        <fullName evidence="3">Transposase IS150 IS3 family protein</fullName>
    </submittedName>
</protein>
<organism evidence="3 4">
    <name type="scientific">Levilactobacillus paucivorans</name>
    <dbReference type="NCBI Taxonomy" id="616990"/>
    <lineage>
        <taxon>Bacteria</taxon>
        <taxon>Bacillati</taxon>
        <taxon>Bacillota</taxon>
        <taxon>Bacilli</taxon>
        <taxon>Lactobacillales</taxon>
        <taxon>Lactobacillaceae</taxon>
        <taxon>Levilactobacillus</taxon>
    </lineage>
</organism>
<name>A0A0R2LPG2_9LACO</name>
<keyword evidence="4" id="KW-1185">Reference proteome</keyword>
<dbReference type="PATRIC" id="fig|616990.3.peg.159"/>
<dbReference type="InterPro" id="IPR025948">
    <property type="entry name" value="HTH-like_dom"/>
</dbReference>
<dbReference type="SUPFAM" id="SSF53098">
    <property type="entry name" value="Ribonuclease H-like"/>
    <property type="match status" value="1"/>
</dbReference>
<gene>
    <name evidence="3" type="ORF">IV54_GL000150</name>
</gene>
<dbReference type="NCBIfam" id="NF033516">
    <property type="entry name" value="transpos_IS3"/>
    <property type="match status" value="1"/>
</dbReference>
<dbReference type="GO" id="GO:0003676">
    <property type="term" value="F:nucleic acid binding"/>
    <property type="evidence" value="ECO:0007669"/>
    <property type="project" value="InterPro"/>
</dbReference>
<comment type="caution">
    <text evidence="3">The sequence shown here is derived from an EMBL/GenBank/DDBJ whole genome shotgun (WGS) entry which is preliminary data.</text>
</comment>
<evidence type="ECO:0000259" key="2">
    <source>
        <dbReference type="PROSITE" id="PS50994"/>
    </source>
</evidence>
<dbReference type="Pfam" id="PF00665">
    <property type="entry name" value="rve"/>
    <property type="match status" value="1"/>
</dbReference>
<dbReference type="GO" id="GO:0015074">
    <property type="term" value="P:DNA integration"/>
    <property type="evidence" value="ECO:0007669"/>
    <property type="project" value="InterPro"/>
</dbReference>
<dbReference type="STRING" id="616990.IV54_GL000150"/>
<dbReference type="EMBL" id="JQCA01000076">
    <property type="protein sequence ID" value="KRO03496.1"/>
    <property type="molecule type" value="Genomic_DNA"/>
</dbReference>
<reference evidence="3 4" key="1">
    <citation type="journal article" date="2015" name="Genome Announc.">
        <title>Expanding the biotechnology potential of lactobacilli through comparative genomics of 213 strains and associated genera.</title>
        <authorList>
            <person name="Sun Z."/>
            <person name="Harris H.M."/>
            <person name="McCann A."/>
            <person name="Guo C."/>
            <person name="Argimon S."/>
            <person name="Zhang W."/>
            <person name="Yang X."/>
            <person name="Jeffery I.B."/>
            <person name="Cooney J.C."/>
            <person name="Kagawa T.F."/>
            <person name="Liu W."/>
            <person name="Song Y."/>
            <person name="Salvetti E."/>
            <person name="Wrobel A."/>
            <person name="Rasinkangas P."/>
            <person name="Parkhill J."/>
            <person name="Rea M.C."/>
            <person name="O'Sullivan O."/>
            <person name="Ritari J."/>
            <person name="Douillard F.P."/>
            <person name="Paul Ross R."/>
            <person name="Yang R."/>
            <person name="Briner A.E."/>
            <person name="Felis G.E."/>
            <person name="de Vos W.M."/>
            <person name="Barrangou R."/>
            <person name="Klaenhammer T.R."/>
            <person name="Caufield P.W."/>
            <person name="Cui Y."/>
            <person name="Zhang H."/>
            <person name="O'Toole P.W."/>
        </authorList>
    </citation>
    <scope>NUCLEOTIDE SEQUENCE [LARGE SCALE GENOMIC DNA]</scope>
    <source>
        <strain evidence="3 4">DSM 22467</strain>
    </source>
</reference>
<proteinExistence type="predicted"/>
<dbReference type="Proteomes" id="UP000051906">
    <property type="component" value="Unassembled WGS sequence"/>
</dbReference>
<dbReference type="PANTHER" id="PTHR46889">
    <property type="entry name" value="TRANSPOSASE INSF FOR INSERTION SEQUENCE IS3B-RELATED"/>
    <property type="match status" value="1"/>
</dbReference>
<comment type="function">
    <text evidence="1">Involved in the transposition of the insertion sequence.</text>
</comment>
<dbReference type="PANTHER" id="PTHR46889:SF4">
    <property type="entry name" value="TRANSPOSASE INSO FOR INSERTION SEQUENCE ELEMENT IS911B-RELATED"/>
    <property type="match status" value="1"/>
</dbReference>
<dbReference type="InterPro" id="IPR036397">
    <property type="entry name" value="RNaseH_sf"/>
</dbReference>
<evidence type="ECO:0000313" key="3">
    <source>
        <dbReference type="EMBL" id="KRO03496.1"/>
    </source>
</evidence>
<dbReference type="InterPro" id="IPR048020">
    <property type="entry name" value="Transpos_IS3"/>
</dbReference>
<dbReference type="InterPro" id="IPR012337">
    <property type="entry name" value="RNaseH-like_sf"/>
</dbReference>
<feature type="domain" description="Integrase catalytic" evidence="2">
    <location>
        <begin position="99"/>
        <end position="262"/>
    </location>
</feature>
<dbReference type="Pfam" id="PF13333">
    <property type="entry name" value="rve_2"/>
    <property type="match status" value="1"/>
</dbReference>
<sequence length="264" mass="30414">MARSTYYDRLKRNLKPDKYAKVKVFIRKEYLKTGSRYGYRRIHKKAVEAGFNYAEETIRKIMTAMGLKVTLFSKHTSKYSSYKGSVGKIAPNLLKQRFNATKPLTVMHTDVTQVPLYNGKWGYISVIIDEASKEVLSAVASYSPNKKLITDTLDQVQNHIIRGFHPILHSDQGWQYQLPSYQARLKHMGITQSMSRKGNCHDNAPVESFFSLLKRECLNKYKIENITELNGILKSYIAWFNKDRISMKTKGLSPINYRNQASVA</sequence>
<dbReference type="AlphaFoldDB" id="A0A0R2LPG2"/>
<evidence type="ECO:0000313" key="4">
    <source>
        <dbReference type="Proteomes" id="UP000051906"/>
    </source>
</evidence>
<dbReference type="InterPro" id="IPR050900">
    <property type="entry name" value="Transposase_IS3/IS150/IS904"/>
</dbReference>
<dbReference type="InterPro" id="IPR001584">
    <property type="entry name" value="Integrase_cat-core"/>
</dbReference>
<evidence type="ECO:0000256" key="1">
    <source>
        <dbReference type="ARBA" id="ARBA00002286"/>
    </source>
</evidence>
<dbReference type="PROSITE" id="PS50994">
    <property type="entry name" value="INTEGRASE"/>
    <property type="match status" value="1"/>
</dbReference>